<name>A0A8B6HB35_MYTGA</name>
<proteinExistence type="predicted"/>
<keyword evidence="4" id="KW-1185">Reference proteome</keyword>
<accession>A0A8B6HB35</accession>
<evidence type="ECO:0000256" key="1">
    <source>
        <dbReference type="SAM" id="MobiDB-lite"/>
    </source>
</evidence>
<dbReference type="InterPro" id="IPR022041">
    <property type="entry name" value="Methyltransf_FA"/>
</dbReference>
<dbReference type="EMBL" id="UYJE01009846">
    <property type="protein sequence ID" value="VDI77488.1"/>
    <property type="molecule type" value="Genomic_DNA"/>
</dbReference>
<dbReference type="Pfam" id="PF12248">
    <property type="entry name" value="Methyltransf_FA"/>
    <property type="match status" value="1"/>
</dbReference>
<evidence type="ECO:0000313" key="4">
    <source>
        <dbReference type="Proteomes" id="UP000596742"/>
    </source>
</evidence>
<dbReference type="Proteomes" id="UP000596742">
    <property type="component" value="Unassembled WGS sequence"/>
</dbReference>
<reference evidence="3" key="1">
    <citation type="submission" date="2018-11" db="EMBL/GenBank/DDBJ databases">
        <authorList>
            <person name="Alioto T."/>
            <person name="Alioto T."/>
        </authorList>
    </citation>
    <scope>NUCLEOTIDE SEQUENCE</scope>
</reference>
<dbReference type="AlphaFoldDB" id="A0A8B6HB35"/>
<feature type="domain" description="Farnesoic acid O-methyl transferase" evidence="2">
    <location>
        <begin position="61"/>
        <end position="110"/>
    </location>
</feature>
<evidence type="ECO:0000313" key="3">
    <source>
        <dbReference type="EMBL" id="VDI77488.1"/>
    </source>
</evidence>
<sequence>MNFKREETVVMTRNKDAGRERERDSTKYQEEREEESNLVRRNKFYYPNTRSYTIVSNLGKSVDDRLIIFKVKACEQAYVGLMSGQTESNSLHEIVFGGDANTASFIRAGNSFSLPDLVRRL</sequence>
<gene>
    <name evidence="3" type="ORF">MGAL_10B037700</name>
</gene>
<evidence type="ECO:0000259" key="2">
    <source>
        <dbReference type="Pfam" id="PF12248"/>
    </source>
</evidence>
<comment type="caution">
    <text evidence="3">The sequence shown here is derived from an EMBL/GenBank/DDBJ whole genome shotgun (WGS) entry which is preliminary data.</text>
</comment>
<protein>
    <recommendedName>
        <fullName evidence="2">Farnesoic acid O-methyl transferase domain-containing protein</fullName>
    </recommendedName>
</protein>
<feature type="region of interest" description="Disordered" evidence="1">
    <location>
        <begin position="1"/>
        <end position="34"/>
    </location>
</feature>
<organism evidence="3 4">
    <name type="scientific">Mytilus galloprovincialis</name>
    <name type="common">Mediterranean mussel</name>
    <dbReference type="NCBI Taxonomy" id="29158"/>
    <lineage>
        <taxon>Eukaryota</taxon>
        <taxon>Metazoa</taxon>
        <taxon>Spiralia</taxon>
        <taxon>Lophotrochozoa</taxon>
        <taxon>Mollusca</taxon>
        <taxon>Bivalvia</taxon>
        <taxon>Autobranchia</taxon>
        <taxon>Pteriomorphia</taxon>
        <taxon>Mytilida</taxon>
        <taxon>Mytiloidea</taxon>
        <taxon>Mytilidae</taxon>
        <taxon>Mytilinae</taxon>
        <taxon>Mytilus</taxon>
    </lineage>
</organism>